<dbReference type="InterPro" id="IPR037066">
    <property type="entry name" value="Plug_dom_sf"/>
</dbReference>
<accession>T1ALU6</accession>
<dbReference type="PANTHER" id="PTHR47234:SF3">
    <property type="entry name" value="SECRETIN_TONB SHORT N-TERMINAL DOMAIN-CONTAINING PROTEIN"/>
    <property type="match status" value="1"/>
</dbReference>
<protein>
    <submittedName>
        <fullName evidence="3">TonB-dependent receptor, plug domain protein</fullName>
    </submittedName>
</protein>
<dbReference type="PANTHER" id="PTHR47234">
    <property type="match status" value="1"/>
</dbReference>
<dbReference type="InterPro" id="IPR012910">
    <property type="entry name" value="Plug_dom"/>
</dbReference>
<evidence type="ECO:0000313" key="3">
    <source>
        <dbReference type="EMBL" id="EQD61571.1"/>
    </source>
</evidence>
<evidence type="ECO:0000256" key="1">
    <source>
        <dbReference type="SAM" id="MobiDB-lite"/>
    </source>
</evidence>
<comment type="caution">
    <text evidence="3">The sequence shown here is derived from an EMBL/GenBank/DDBJ whole genome shotgun (WGS) entry which is preliminary data.</text>
</comment>
<reference evidence="3" key="2">
    <citation type="journal article" date="2014" name="ISME J.">
        <title>Microbial stratification in low pH oxic and suboxic macroscopic growths along an acid mine drainage.</title>
        <authorList>
            <person name="Mendez-Garcia C."/>
            <person name="Mesa V."/>
            <person name="Sprenger R.R."/>
            <person name="Richter M."/>
            <person name="Diez M.S."/>
            <person name="Solano J."/>
            <person name="Bargiela R."/>
            <person name="Golyshina O.V."/>
            <person name="Manteca A."/>
            <person name="Ramos J.L."/>
            <person name="Gallego J.R."/>
            <person name="Llorente I."/>
            <person name="Martins Dos Santos V.A."/>
            <person name="Jensen O.N."/>
            <person name="Pelaez A.I."/>
            <person name="Sanchez J."/>
            <person name="Ferrer M."/>
        </authorList>
    </citation>
    <scope>NUCLEOTIDE SEQUENCE</scope>
</reference>
<feature type="domain" description="TonB-dependent receptor plug" evidence="2">
    <location>
        <begin position="92"/>
        <end position="170"/>
    </location>
</feature>
<reference evidence="3" key="1">
    <citation type="submission" date="2013-08" db="EMBL/GenBank/DDBJ databases">
        <authorList>
            <person name="Mendez C."/>
            <person name="Richter M."/>
            <person name="Ferrer M."/>
            <person name="Sanchez J."/>
        </authorList>
    </citation>
    <scope>NUCLEOTIDE SEQUENCE</scope>
</reference>
<sequence>MARLAVAGNGPAQLHEVDSGLLAGAAAVLPAARQMQGPRKPATAPPQGINPFTGQPNAAPPPAPLSKLQEVVVTATGTNIAGIAPVGTEAITINRRELDSTGLTSLNQVMQNLPQVSNSAPAGVASYRQGGTAGYGSSFGPGNAAQGSAINLRGLGAGATLVLVDGHRVTPTG</sequence>
<gene>
    <name evidence="3" type="ORF">B2A_03188</name>
</gene>
<feature type="non-terminal residue" evidence="3">
    <location>
        <position position="173"/>
    </location>
</feature>
<keyword evidence="3" id="KW-0675">Receptor</keyword>
<proteinExistence type="predicted"/>
<dbReference type="EMBL" id="AUZZ01002132">
    <property type="protein sequence ID" value="EQD61571.1"/>
    <property type="molecule type" value="Genomic_DNA"/>
</dbReference>
<dbReference type="Gene3D" id="2.170.130.10">
    <property type="entry name" value="TonB-dependent receptor, plug domain"/>
    <property type="match status" value="1"/>
</dbReference>
<dbReference type="Pfam" id="PF07715">
    <property type="entry name" value="Plug"/>
    <property type="match status" value="1"/>
</dbReference>
<organism evidence="3">
    <name type="scientific">mine drainage metagenome</name>
    <dbReference type="NCBI Taxonomy" id="410659"/>
    <lineage>
        <taxon>unclassified sequences</taxon>
        <taxon>metagenomes</taxon>
        <taxon>ecological metagenomes</taxon>
    </lineage>
</organism>
<name>T1ALU6_9ZZZZ</name>
<evidence type="ECO:0000259" key="2">
    <source>
        <dbReference type="Pfam" id="PF07715"/>
    </source>
</evidence>
<dbReference type="AlphaFoldDB" id="T1ALU6"/>
<dbReference type="SUPFAM" id="SSF56935">
    <property type="entry name" value="Porins"/>
    <property type="match status" value="1"/>
</dbReference>
<feature type="region of interest" description="Disordered" evidence="1">
    <location>
        <begin position="33"/>
        <end position="64"/>
    </location>
</feature>